<feature type="domain" description="C2H2-type" evidence="1">
    <location>
        <begin position="49"/>
        <end position="69"/>
    </location>
</feature>
<dbReference type="SMART" id="SM00355">
    <property type="entry name" value="ZnF_C2H2"/>
    <property type="match status" value="3"/>
</dbReference>
<dbReference type="Gene3D" id="3.30.160.60">
    <property type="entry name" value="Classic Zinc Finger"/>
    <property type="match status" value="1"/>
</dbReference>
<organism evidence="2">
    <name type="scientific">viral metagenome</name>
    <dbReference type="NCBI Taxonomy" id="1070528"/>
    <lineage>
        <taxon>unclassified sequences</taxon>
        <taxon>metagenomes</taxon>
        <taxon>organismal metagenomes</taxon>
    </lineage>
</organism>
<dbReference type="EMBL" id="MN740217">
    <property type="protein sequence ID" value="QHT94223.1"/>
    <property type="molecule type" value="Genomic_DNA"/>
</dbReference>
<accession>A0A6C0IRT3</accession>
<dbReference type="SUPFAM" id="SSF57667">
    <property type="entry name" value="beta-beta-alpha zinc fingers"/>
    <property type="match status" value="1"/>
</dbReference>
<name>A0A6C0IRT3_9ZZZZ</name>
<dbReference type="AlphaFoldDB" id="A0A6C0IRT3"/>
<dbReference type="InterPro" id="IPR013087">
    <property type="entry name" value="Znf_C2H2_type"/>
</dbReference>
<feature type="domain" description="C2H2-type" evidence="1">
    <location>
        <begin position="13"/>
        <end position="37"/>
    </location>
</feature>
<feature type="domain" description="C2H2-type" evidence="1">
    <location>
        <begin position="99"/>
        <end position="119"/>
    </location>
</feature>
<evidence type="ECO:0000259" key="1">
    <source>
        <dbReference type="SMART" id="SM00355"/>
    </source>
</evidence>
<evidence type="ECO:0000313" key="2">
    <source>
        <dbReference type="EMBL" id="QHT94223.1"/>
    </source>
</evidence>
<sequence length="344" mass="39322">MATDFTTKNPKQLVCIDCDFQSSNQKDYNRHCLTAKHNLATGRNTKTPNSCIKCNKTYISRSGLWRHSKICNVTSDENILLPNRNNPQQSATSENVEKYECKNCKKNLHSRSGLWRHKQTCSTTVQVNNIDKELINTILYQHHDLMSAVNNGKIGNTVNNINNSNNSNNTVNNIHNSNNNTVNNFNLNLFLNTTCKDALNINEFIDTLRLQLKDLEETGRLGHVNGITRIVLNALQDIDITERPFHCTDKKREVVYIKDDDKWTKDESKVKLKSAIETISNKNSQQLAHWCEENPNSLQMGTQENKLLTELTLNSLGPESNDDFNKDTEKIAKNIMKNIMIEKE</sequence>
<protein>
    <recommendedName>
        <fullName evidence="1">C2H2-type domain-containing protein</fullName>
    </recommendedName>
</protein>
<reference evidence="2" key="1">
    <citation type="journal article" date="2020" name="Nature">
        <title>Giant virus diversity and host interactions through global metagenomics.</title>
        <authorList>
            <person name="Schulz F."/>
            <person name="Roux S."/>
            <person name="Paez-Espino D."/>
            <person name="Jungbluth S."/>
            <person name="Walsh D.A."/>
            <person name="Denef V.J."/>
            <person name="McMahon K.D."/>
            <person name="Konstantinidis K.T."/>
            <person name="Eloe-Fadrosh E.A."/>
            <person name="Kyrpides N.C."/>
            <person name="Woyke T."/>
        </authorList>
    </citation>
    <scope>NUCLEOTIDE SEQUENCE</scope>
    <source>
        <strain evidence="2">GVMAG-M-3300024258-28</strain>
    </source>
</reference>
<dbReference type="InterPro" id="IPR036236">
    <property type="entry name" value="Znf_C2H2_sf"/>
</dbReference>
<proteinExistence type="predicted"/>